<dbReference type="Proteomes" id="UP000219897">
    <property type="component" value="Unassembled WGS sequence"/>
</dbReference>
<dbReference type="RefSeq" id="WP_098317093.1">
    <property type="nucleotide sequence ID" value="NZ_NTYF01000023.1"/>
</dbReference>
<organism evidence="1 2">
    <name type="scientific">Bacillus thuringiensis</name>
    <dbReference type="NCBI Taxonomy" id="1428"/>
    <lineage>
        <taxon>Bacteria</taxon>
        <taxon>Bacillati</taxon>
        <taxon>Bacillota</taxon>
        <taxon>Bacilli</taxon>
        <taxon>Bacillales</taxon>
        <taxon>Bacillaceae</taxon>
        <taxon>Bacillus</taxon>
        <taxon>Bacillus cereus group</taxon>
    </lineage>
</organism>
<proteinExistence type="predicted"/>
<protein>
    <submittedName>
        <fullName evidence="1">Uncharacterized protein</fullName>
    </submittedName>
</protein>
<comment type="caution">
    <text evidence="1">The sequence shown here is derived from an EMBL/GenBank/DDBJ whole genome shotgun (WGS) entry which is preliminary data.</text>
</comment>
<gene>
    <name evidence="1" type="ORF">CN495_08340</name>
</gene>
<evidence type="ECO:0000313" key="1">
    <source>
        <dbReference type="EMBL" id="PER55753.1"/>
    </source>
</evidence>
<dbReference type="AlphaFoldDB" id="A0ABD6SFP1"/>
<reference evidence="1 2" key="1">
    <citation type="submission" date="2017-09" db="EMBL/GenBank/DDBJ databases">
        <title>Large-scale bioinformatics analysis of Bacillus genomes uncovers conserved roles of natural products in bacterial physiology.</title>
        <authorList>
            <consortium name="Agbiome Team Llc"/>
            <person name="Bleich R.M."/>
            <person name="Kirk G.J."/>
            <person name="Santa Maria K.C."/>
            <person name="Allen S.E."/>
            <person name="Farag S."/>
            <person name="Shank E.A."/>
            <person name="Bowers A."/>
        </authorList>
    </citation>
    <scope>NUCLEOTIDE SEQUENCE [LARGE SCALE GENOMIC DNA]</scope>
    <source>
        <strain evidence="1 2">AFS005140</strain>
    </source>
</reference>
<accession>A0ABD6SFP1</accession>
<sequence>MTHVEVAIATQELIMSGWFFIVMEAKGKREIREAHHVSGRGFAFESEEDFLNWLEQMEKEIRGK</sequence>
<name>A0ABD6SFP1_BACTU</name>
<evidence type="ECO:0000313" key="2">
    <source>
        <dbReference type="Proteomes" id="UP000219897"/>
    </source>
</evidence>
<dbReference type="EMBL" id="NTYF01000023">
    <property type="protein sequence ID" value="PER55753.1"/>
    <property type="molecule type" value="Genomic_DNA"/>
</dbReference>